<keyword evidence="9" id="KW-0539">Nucleus</keyword>
<dbReference type="GO" id="GO:0051315">
    <property type="term" value="P:attachment of mitotic spindle microtubules to kinetochore"/>
    <property type="evidence" value="ECO:0007669"/>
    <property type="project" value="TreeGrafter"/>
</dbReference>
<evidence type="ECO:0000256" key="10">
    <source>
        <dbReference type="ARBA" id="ARBA00023306"/>
    </source>
</evidence>
<dbReference type="AlphaFoldDB" id="A0A803W5F2"/>
<dbReference type="GO" id="GO:0007052">
    <property type="term" value="P:mitotic spindle organization"/>
    <property type="evidence" value="ECO:0007669"/>
    <property type="project" value="TreeGrafter"/>
</dbReference>
<keyword evidence="7" id="KW-0995">Kinetochore</keyword>
<sequence length="378" mass="44191">MMPLNVDIMYPEIYEGFLPLCNLYIRLERLLPMWGISDFQIADVLSPKIKRTARFLSGMLNFVNFMKSKHTAYLELQLEYKSAIEKIQHLETVNREAALKLEKLNTVPVEHEAEVKQLTENIRELEQLLRQDYRRKQAALQEVTSQKKADIAEKTQILNECKVSMSALKEEQEQLKSKIVENPEEGKNYNELMKESIKKLKRCQQEVTEKYEGYRDLVEVLSLCLVELQLYQKKMEIQGENVERLASVSSEARSLEDQLESAQVELKKAKEDETSRKRVVTTKHEKLATAEIQLKKIREVIEQYKCTELELYNKVKEKRGAVCDKVMAIRKEIKQQKSKMEQLKDDYEKKAAKDKVRVFFFYPLKGILLHSCCGATVQ</sequence>
<evidence type="ECO:0000313" key="14">
    <source>
        <dbReference type="Ensembl" id="ENSFALP00000030208.1"/>
    </source>
</evidence>
<dbReference type="Proteomes" id="UP000016665">
    <property type="component" value="Chromosome 8"/>
</dbReference>
<feature type="coiled-coil region" evidence="12">
    <location>
        <begin position="73"/>
        <end position="178"/>
    </location>
</feature>
<proteinExistence type="inferred from homology"/>
<keyword evidence="15" id="KW-1185">Reference proteome</keyword>
<feature type="domain" description="Kinetochore protein Nuf2 N-terminal" evidence="13">
    <location>
        <begin position="3"/>
        <end position="80"/>
    </location>
</feature>
<comment type="subcellular location">
    <subcellularLocation>
        <location evidence="2">Chromosome</location>
        <location evidence="2">Centromere</location>
        <location evidence="2">Kinetochore</location>
    </subcellularLocation>
    <subcellularLocation>
        <location evidence="1">Nucleus</location>
    </subcellularLocation>
</comment>
<dbReference type="InterPro" id="IPR005549">
    <property type="entry name" value="Kinetochore_Nuf2_N"/>
</dbReference>
<feature type="coiled-coil region" evidence="12">
    <location>
        <begin position="245"/>
        <end position="353"/>
    </location>
</feature>
<gene>
    <name evidence="14" type="primary">NUF2</name>
</gene>
<evidence type="ECO:0000259" key="13">
    <source>
        <dbReference type="Pfam" id="PF03800"/>
    </source>
</evidence>
<keyword evidence="11" id="KW-0137">Centromere</keyword>
<organism evidence="14 15">
    <name type="scientific">Ficedula albicollis</name>
    <name type="common">Collared flycatcher</name>
    <name type="synonym">Muscicapa albicollis</name>
    <dbReference type="NCBI Taxonomy" id="59894"/>
    <lineage>
        <taxon>Eukaryota</taxon>
        <taxon>Metazoa</taxon>
        <taxon>Chordata</taxon>
        <taxon>Craniata</taxon>
        <taxon>Vertebrata</taxon>
        <taxon>Euteleostomi</taxon>
        <taxon>Archelosauria</taxon>
        <taxon>Archosauria</taxon>
        <taxon>Dinosauria</taxon>
        <taxon>Saurischia</taxon>
        <taxon>Theropoda</taxon>
        <taxon>Coelurosauria</taxon>
        <taxon>Aves</taxon>
        <taxon>Neognathae</taxon>
        <taxon>Neoaves</taxon>
        <taxon>Telluraves</taxon>
        <taxon>Australaves</taxon>
        <taxon>Passeriformes</taxon>
        <taxon>Muscicapidae</taxon>
        <taxon>Ficedula</taxon>
    </lineage>
</organism>
<dbReference type="GO" id="GO:0045132">
    <property type="term" value="P:meiotic chromosome segregation"/>
    <property type="evidence" value="ECO:0007669"/>
    <property type="project" value="TreeGrafter"/>
</dbReference>
<keyword evidence="8 12" id="KW-0175">Coiled coil</keyword>
<evidence type="ECO:0000256" key="3">
    <source>
        <dbReference type="ARBA" id="ARBA00005498"/>
    </source>
</evidence>
<evidence type="ECO:0000256" key="2">
    <source>
        <dbReference type="ARBA" id="ARBA00004629"/>
    </source>
</evidence>
<comment type="similarity">
    <text evidence="3">Belongs to the NUF2 family.</text>
</comment>
<protein>
    <submittedName>
        <fullName evidence="14">NUF2 component of NDC80 kinetochore complex</fullName>
    </submittedName>
</protein>
<evidence type="ECO:0000256" key="1">
    <source>
        <dbReference type="ARBA" id="ARBA00004123"/>
    </source>
</evidence>
<evidence type="ECO:0000256" key="5">
    <source>
        <dbReference type="ARBA" id="ARBA00022618"/>
    </source>
</evidence>
<dbReference type="Gene3D" id="1.10.418.60">
    <property type="entry name" value="Ncd80 complex, Nuf2 subunit"/>
    <property type="match status" value="1"/>
</dbReference>
<evidence type="ECO:0000256" key="11">
    <source>
        <dbReference type="ARBA" id="ARBA00023328"/>
    </source>
</evidence>
<evidence type="ECO:0000256" key="7">
    <source>
        <dbReference type="ARBA" id="ARBA00022838"/>
    </source>
</evidence>
<dbReference type="GO" id="GO:0005634">
    <property type="term" value="C:nucleus"/>
    <property type="evidence" value="ECO:0007669"/>
    <property type="project" value="UniProtKB-SubCell"/>
</dbReference>
<keyword evidence="6" id="KW-0498">Mitosis</keyword>
<dbReference type="GO" id="GO:0044877">
    <property type="term" value="F:protein-containing complex binding"/>
    <property type="evidence" value="ECO:0007669"/>
    <property type="project" value="TreeGrafter"/>
</dbReference>
<dbReference type="Ensembl" id="ENSFALT00000031331.1">
    <property type="protein sequence ID" value="ENSFALP00000030208.1"/>
    <property type="gene ID" value="ENSFALG00000007941.2"/>
</dbReference>
<dbReference type="GO" id="GO:0051301">
    <property type="term" value="P:cell division"/>
    <property type="evidence" value="ECO:0007669"/>
    <property type="project" value="UniProtKB-KW"/>
</dbReference>
<dbReference type="PANTHER" id="PTHR21650:SF2">
    <property type="entry name" value="KINETOCHORE PROTEIN NUF2"/>
    <property type="match status" value="1"/>
</dbReference>
<dbReference type="GO" id="GO:0051383">
    <property type="term" value="P:kinetochore organization"/>
    <property type="evidence" value="ECO:0007669"/>
    <property type="project" value="TreeGrafter"/>
</dbReference>
<evidence type="ECO:0000256" key="4">
    <source>
        <dbReference type="ARBA" id="ARBA00022454"/>
    </source>
</evidence>
<dbReference type="Pfam" id="PF03800">
    <property type="entry name" value="Nuf2"/>
    <property type="match status" value="1"/>
</dbReference>
<keyword evidence="10" id="KW-0131">Cell cycle</keyword>
<reference evidence="14" key="3">
    <citation type="submission" date="2025-09" db="UniProtKB">
        <authorList>
            <consortium name="Ensembl"/>
        </authorList>
    </citation>
    <scope>IDENTIFICATION</scope>
</reference>
<reference evidence="14" key="2">
    <citation type="submission" date="2025-08" db="UniProtKB">
        <authorList>
            <consortium name="Ensembl"/>
        </authorList>
    </citation>
    <scope>IDENTIFICATION</scope>
</reference>
<dbReference type="PANTHER" id="PTHR21650">
    <property type="entry name" value="MEMBRALIN/KINETOCHORE PROTEIN NUF2"/>
    <property type="match status" value="1"/>
</dbReference>
<evidence type="ECO:0000256" key="12">
    <source>
        <dbReference type="SAM" id="Coils"/>
    </source>
</evidence>
<reference evidence="14 15" key="1">
    <citation type="journal article" date="2012" name="Nature">
        <title>The genomic landscape of species divergence in Ficedula flycatchers.</title>
        <authorList>
            <person name="Ellegren H."/>
            <person name="Smeds L."/>
            <person name="Burri R."/>
            <person name="Olason P.I."/>
            <person name="Backstrom N."/>
            <person name="Kawakami T."/>
            <person name="Kunstner A."/>
            <person name="Makinen H."/>
            <person name="Nadachowska-Brzyska K."/>
            <person name="Qvarnstrom A."/>
            <person name="Uebbing S."/>
            <person name="Wolf J.B."/>
        </authorList>
    </citation>
    <scope>NUCLEOTIDE SEQUENCE [LARGE SCALE GENOMIC DNA]</scope>
</reference>
<evidence type="ECO:0000256" key="6">
    <source>
        <dbReference type="ARBA" id="ARBA00022776"/>
    </source>
</evidence>
<dbReference type="GO" id="GO:0031262">
    <property type="term" value="C:Ndc80 complex"/>
    <property type="evidence" value="ECO:0007669"/>
    <property type="project" value="InterPro"/>
</dbReference>
<keyword evidence="5" id="KW-0132">Cell division</keyword>
<evidence type="ECO:0000256" key="8">
    <source>
        <dbReference type="ARBA" id="ARBA00023054"/>
    </source>
</evidence>
<keyword evidence="4" id="KW-0158">Chromosome</keyword>
<dbReference type="GeneTree" id="ENSGT00390000004199"/>
<dbReference type="InterPro" id="IPR038275">
    <property type="entry name" value="Nuf2_N_sf"/>
</dbReference>
<evidence type="ECO:0000313" key="15">
    <source>
        <dbReference type="Proteomes" id="UP000016665"/>
    </source>
</evidence>
<evidence type="ECO:0000256" key="9">
    <source>
        <dbReference type="ARBA" id="ARBA00023242"/>
    </source>
</evidence>
<accession>A0A803W5F2</accession>
<name>A0A803W5F2_FICAL</name>